<gene>
    <name evidence="2" type="ORF">FDF74_02730</name>
</gene>
<comment type="caution">
    <text evidence="2">The sequence shown here is derived from an EMBL/GenBank/DDBJ whole genome shotgun (WGS) entry which is preliminary data.</text>
</comment>
<dbReference type="Proteomes" id="UP000473885">
    <property type="component" value="Unassembled WGS sequence"/>
</dbReference>
<evidence type="ECO:0000313" key="2">
    <source>
        <dbReference type="EMBL" id="NEZ46126.1"/>
    </source>
</evidence>
<keyword evidence="1" id="KW-0175">Coiled coil</keyword>
<name>A0A6M0R7A5_9CLOT</name>
<dbReference type="AlphaFoldDB" id="A0A6M0R7A5"/>
<evidence type="ECO:0000313" key="3">
    <source>
        <dbReference type="Proteomes" id="UP000473885"/>
    </source>
</evidence>
<sequence>MAKLYELTQNYNNLLDLVDNPEVPVEMLKESLDNIGEEINIKLENVAKVIKSIEVDAKGLKEEEKRLADRRKSLENRITNLKEYAENTMKSTGIEKIKGKVFTLGIQKNAPSVQITEEESIPKEYFILEKKFIKKDILAALKEGKEIPGATMKQTESLRIR</sequence>
<evidence type="ECO:0000256" key="1">
    <source>
        <dbReference type="SAM" id="Coils"/>
    </source>
</evidence>
<feature type="coiled-coil region" evidence="1">
    <location>
        <begin position="43"/>
        <end position="91"/>
    </location>
</feature>
<protein>
    <submittedName>
        <fullName evidence="2">Siphovirus Gp157 family protein</fullName>
    </submittedName>
</protein>
<reference evidence="2 3" key="1">
    <citation type="submission" date="2019-04" db="EMBL/GenBank/DDBJ databases">
        <title>Genome sequencing of Clostridium botulinum Groups I-IV and Clostridium butyricum.</title>
        <authorList>
            <person name="Brunt J."/>
            <person name="Van Vliet A.H.M."/>
            <person name="Stringer S.C."/>
            <person name="Carter A.T."/>
            <person name="Peck M.W."/>
        </authorList>
    </citation>
    <scope>NUCLEOTIDE SEQUENCE [LARGE SCALE GENOMIC DNA]</scope>
    <source>
        <strain evidence="2 3">IFR 18/094</strain>
    </source>
</reference>
<dbReference type="EMBL" id="SXDP01000001">
    <property type="protein sequence ID" value="NEZ46126.1"/>
    <property type="molecule type" value="Genomic_DNA"/>
</dbReference>
<proteinExistence type="predicted"/>
<keyword evidence="3" id="KW-1185">Reference proteome</keyword>
<organism evidence="2 3">
    <name type="scientific">Clostridium niameyense</name>
    <dbReference type="NCBI Taxonomy" id="1622073"/>
    <lineage>
        <taxon>Bacteria</taxon>
        <taxon>Bacillati</taxon>
        <taxon>Bacillota</taxon>
        <taxon>Clostridia</taxon>
        <taxon>Eubacteriales</taxon>
        <taxon>Clostridiaceae</taxon>
        <taxon>Clostridium</taxon>
    </lineage>
</organism>
<dbReference type="RefSeq" id="WP_163248395.1">
    <property type="nucleotide sequence ID" value="NZ_SXDP01000001.1"/>
</dbReference>
<accession>A0A6M0R7A5</accession>
<dbReference type="InterPro" id="IPR008840">
    <property type="entry name" value="Sipho_Gp157"/>
</dbReference>
<dbReference type="Pfam" id="PF05565">
    <property type="entry name" value="Sipho_Gp157"/>
    <property type="match status" value="1"/>
</dbReference>